<name>Q10HS2_ORYSJ</name>
<evidence type="ECO:0000313" key="1">
    <source>
        <dbReference type="EMBL" id="ABF97270.1"/>
    </source>
</evidence>
<accession>Q10HS2</accession>
<protein>
    <submittedName>
        <fullName evidence="1">Uncharacterized protein</fullName>
    </submittedName>
</protein>
<reference evidence="1" key="1">
    <citation type="journal article" date="2005" name="Genome Res.">
        <title>Sequence, annotation, and analysis of synteny between rice chromosome 3 and diverged grass species.</title>
        <authorList>
            <consortium name="Rice Chromosome 3 Sequencing Consortium"/>
            <person name="Buell C.R."/>
            <person name="Yuan Q."/>
            <person name="Ouyang S."/>
            <person name="Liu J."/>
            <person name="Zhu W."/>
            <person name="Wang A."/>
            <person name="Maiti R."/>
            <person name="Haas B."/>
            <person name="Wortman J."/>
            <person name="Pertea M."/>
            <person name="Jones K.M."/>
            <person name="Kim M."/>
            <person name="Overton L."/>
            <person name="Tsitrin T."/>
            <person name="Fadrosh D."/>
            <person name="Bera J."/>
            <person name="Weaver B."/>
            <person name="Jin S."/>
            <person name="Johri S."/>
            <person name="Reardon M."/>
            <person name="Webb K."/>
            <person name="Hill J."/>
            <person name="Moffat K."/>
            <person name="Tallon L."/>
            <person name="Van Aken S."/>
            <person name="Lewis M."/>
            <person name="Utterback T."/>
            <person name="Feldblyum T."/>
            <person name="Zismann V."/>
            <person name="Iobst S."/>
            <person name="Hsiao J."/>
            <person name="de Vazeille A.R."/>
            <person name="Salzberg S.L."/>
            <person name="White O."/>
            <person name="Fraser C."/>
            <person name="Yu Y."/>
            <person name="Kim H."/>
            <person name="Rambo T."/>
            <person name="Currie J."/>
            <person name="Collura K."/>
            <person name="Kernodle-Thompson S."/>
            <person name="Wei F."/>
            <person name="Kudrna K."/>
            <person name="Ammiraju J.S."/>
            <person name="Luo M."/>
            <person name="Goicoechea J.L."/>
            <person name="Wing R.A."/>
            <person name="Henry D."/>
            <person name="Oates R."/>
            <person name="Palmer M."/>
            <person name="Pries G."/>
            <person name="Saski C."/>
            <person name="Simmons J."/>
            <person name="Soderlund C."/>
            <person name="Nelson W."/>
            <person name="de la Bastide M."/>
            <person name="Spiegel L."/>
            <person name="Nascimento L."/>
            <person name="Huang E."/>
            <person name="Preston R."/>
            <person name="Zutavern T."/>
            <person name="Palmer L."/>
            <person name="O'Shaughnessy A."/>
            <person name="Dike S."/>
            <person name="McCombie W.R."/>
            <person name="Minx P."/>
            <person name="Cordum H."/>
            <person name="Wilson R."/>
            <person name="Jin W."/>
            <person name="Lee H.R."/>
            <person name="Jiang J."/>
            <person name="Jackson S."/>
        </authorList>
    </citation>
    <scope>NUCLEOTIDE SEQUENCE [LARGE SCALE GENOMIC DNA]</scope>
</reference>
<gene>
    <name evidence="1" type="ordered locus">LOC_Os03g38094</name>
</gene>
<dbReference type="AlphaFoldDB" id="Q10HS2"/>
<reference evidence="1" key="2">
    <citation type="submission" date="2006-06" db="EMBL/GenBank/DDBJ databases">
        <authorList>
            <person name="Buell R."/>
            <person name="Wing R.A."/>
            <person name="McCombie W.A."/>
            <person name="Ouyang S."/>
        </authorList>
    </citation>
    <scope>NUCLEOTIDE SEQUENCE</scope>
</reference>
<proteinExistence type="predicted"/>
<organism evidence="1">
    <name type="scientific">Oryza sativa subsp. japonica</name>
    <name type="common">Rice</name>
    <dbReference type="NCBI Taxonomy" id="39947"/>
    <lineage>
        <taxon>Eukaryota</taxon>
        <taxon>Viridiplantae</taxon>
        <taxon>Streptophyta</taxon>
        <taxon>Embryophyta</taxon>
        <taxon>Tracheophyta</taxon>
        <taxon>Spermatophyta</taxon>
        <taxon>Magnoliopsida</taxon>
        <taxon>Liliopsida</taxon>
        <taxon>Poales</taxon>
        <taxon>Poaceae</taxon>
        <taxon>BOP clade</taxon>
        <taxon>Oryzoideae</taxon>
        <taxon>Oryzeae</taxon>
        <taxon>Oryzinae</taxon>
        <taxon>Oryza</taxon>
        <taxon>Oryza sativa</taxon>
    </lineage>
</organism>
<dbReference type="EMBL" id="DP000009">
    <property type="protein sequence ID" value="ABF97270.1"/>
    <property type="molecule type" value="Genomic_DNA"/>
</dbReference>
<sequence>MHAGYVRSVKAARKIASSHPDTLWNACKTPPASGGGDGVAICGPFQLLAALPVEIAEGLRCNPVPLLKNPRNGAYYLRVTSIAVNLKAVPIPSRVPPVKPFKMCY</sequence>